<proteinExistence type="predicted"/>
<dbReference type="EMBL" id="JAWIZZ010000046">
    <property type="protein sequence ID" value="KAK5779793.1"/>
    <property type="molecule type" value="Genomic_DNA"/>
</dbReference>
<protein>
    <submittedName>
        <fullName evidence="2">Uncharacterized protein</fullName>
    </submittedName>
</protein>
<evidence type="ECO:0000313" key="3">
    <source>
        <dbReference type="Proteomes" id="UP001306508"/>
    </source>
</evidence>
<dbReference type="Proteomes" id="UP001306508">
    <property type="component" value="Unassembled WGS sequence"/>
</dbReference>
<keyword evidence="3" id="KW-1185">Reference proteome</keyword>
<gene>
    <name evidence="2" type="ORF">RI543_002916</name>
</gene>
<feature type="transmembrane region" description="Helical" evidence="1">
    <location>
        <begin position="127"/>
        <end position="155"/>
    </location>
</feature>
<dbReference type="AlphaFoldDB" id="A0AAN7WML7"/>
<dbReference type="Pfam" id="PF16944">
    <property type="entry name" value="KCH"/>
    <property type="match status" value="1"/>
</dbReference>
<dbReference type="GO" id="GO:0015079">
    <property type="term" value="F:potassium ion transmembrane transporter activity"/>
    <property type="evidence" value="ECO:0007669"/>
    <property type="project" value="InterPro"/>
</dbReference>
<dbReference type="PANTHER" id="PTHR36424:SF1">
    <property type="entry name" value="LOW AFFINITY K(+) TRANSPORTER 1-RELATED"/>
    <property type="match status" value="1"/>
</dbReference>
<evidence type="ECO:0000256" key="1">
    <source>
        <dbReference type="SAM" id="Phobius"/>
    </source>
</evidence>
<dbReference type="GO" id="GO:0005886">
    <property type="term" value="C:plasma membrane"/>
    <property type="evidence" value="ECO:0007669"/>
    <property type="project" value="InterPro"/>
</dbReference>
<dbReference type="InterPro" id="IPR031606">
    <property type="entry name" value="Kch1/2"/>
</dbReference>
<keyword evidence="1" id="KW-0472">Membrane</keyword>
<organism evidence="2 3">
    <name type="scientific">Arxiozyma heterogenica</name>
    <dbReference type="NCBI Taxonomy" id="278026"/>
    <lineage>
        <taxon>Eukaryota</taxon>
        <taxon>Fungi</taxon>
        <taxon>Dikarya</taxon>
        <taxon>Ascomycota</taxon>
        <taxon>Saccharomycotina</taxon>
        <taxon>Saccharomycetes</taxon>
        <taxon>Saccharomycetales</taxon>
        <taxon>Saccharomycetaceae</taxon>
        <taxon>Arxiozyma</taxon>
    </lineage>
</organism>
<dbReference type="PANTHER" id="PTHR36424">
    <property type="entry name" value="PHEROMONE-REGULATED MEMBRANE PROTEIN 6"/>
    <property type="match status" value="1"/>
</dbReference>
<reference evidence="3" key="1">
    <citation type="submission" date="2023-07" db="EMBL/GenBank/DDBJ databases">
        <title>A draft genome of Kazachstania heterogenica Y-27499.</title>
        <authorList>
            <person name="Donic C."/>
            <person name="Kralova J.S."/>
            <person name="Fidel L."/>
            <person name="Ben-Dor S."/>
            <person name="Jung S."/>
        </authorList>
    </citation>
    <scope>NUCLEOTIDE SEQUENCE [LARGE SCALE GENOMIC DNA]</scope>
    <source>
        <strain evidence="3">Y27499</strain>
    </source>
</reference>
<accession>A0AAN7WML7</accession>
<sequence>MAEKVMGHLKDIFKLLFFNCDTEGWNHSQSLYKFDDLDLSFYAMFCLFDKITPSGFQQKLTFLTYFELKNCSKLLLVDTPRQIINGLTLWSVLLTKNEKNKNLKDFQSLIGIWNKVKWIVRNNHEEAMILSFMLLSFLIWLIFITKFWIAVLAFFRVYHVVVKRQKFNGLKEYICLTISYNIDYLTEKYKYKRFYSTMSLLETNKNVVEDFYETDSPFLTDSEDISCSIYENVMEKTLLGSDLSRMIFVKTPDSLNTLPSYYYHGNLDQKE</sequence>
<keyword evidence="1" id="KW-1133">Transmembrane helix</keyword>
<evidence type="ECO:0000313" key="2">
    <source>
        <dbReference type="EMBL" id="KAK5779793.1"/>
    </source>
</evidence>
<comment type="caution">
    <text evidence="2">The sequence shown here is derived from an EMBL/GenBank/DDBJ whole genome shotgun (WGS) entry which is preliminary data.</text>
</comment>
<name>A0AAN7WML7_9SACH</name>
<keyword evidence="1" id="KW-0812">Transmembrane</keyword>